<proteinExistence type="predicted"/>
<sequence>MVLDPINGSRPYVVRFWLWANSWHHGTPASPAKLGPGGPFGSWGPPIAPMDHGPRHTGHGVWSMAHGPRTVGPQKTEMAKNGHTSSNHQKHPRTPKRPQRPWNQILFRFIIEEGRSQDHHRGLFEATSKDTGDKTS</sequence>
<reference evidence="2" key="1">
    <citation type="submission" date="2021-03" db="EMBL/GenBank/DDBJ databases">
        <title>Draft genome sequence of rust myrtle Austropuccinia psidii MF-1, a brazilian biotype.</title>
        <authorList>
            <person name="Quecine M.C."/>
            <person name="Pachon D.M.R."/>
            <person name="Bonatelli M.L."/>
            <person name="Correr F.H."/>
            <person name="Franceschini L.M."/>
            <person name="Leite T.F."/>
            <person name="Margarido G.R.A."/>
            <person name="Almeida C.A."/>
            <person name="Ferrarezi J.A."/>
            <person name="Labate C.A."/>
        </authorList>
    </citation>
    <scope>NUCLEOTIDE SEQUENCE</scope>
    <source>
        <strain evidence="2">MF-1</strain>
    </source>
</reference>
<evidence type="ECO:0000313" key="2">
    <source>
        <dbReference type="EMBL" id="MBW0579602.1"/>
    </source>
</evidence>
<accession>A0A9Q3KH08</accession>
<keyword evidence="3" id="KW-1185">Reference proteome</keyword>
<feature type="region of interest" description="Disordered" evidence="1">
    <location>
        <begin position="30"/>
        <end position="103"/>
    </location>
</feature>
<gene>
    <name evidence="2" type="ORF">O181_119317</name>
</gene>
<evidence type="ECO:0000313" key="3">
    <source>
        <dbReference type="Proteomes" id="UP000765509"/>
    </source>
</evidence>
<dbReference type="Proteomes" id="UP000765509">
    <property type="component" value="Unassembled WGS sequence"/>
</dbReference>
<feature type="region of interest" description="Disordered" evidence="1">
    <location>
        <begin position="116"/>
        <end position="136"/>
    </location>
</feature>
<dbReference type="AlphaFoldDB" id="A0A9Q3KH08"/>
<protein>
    <submittedName>
        <fullName evidence="2">Uncharacterized protein</fullName>
    </submittedName>
</protein>
<feature type="compositionally biased region" description="Basic residues" evidence="1">
    <location>
        <begin position="88"/>
        <end position="99"/>
    </location>
</feature>
<comment type="caution">
    <text evidence="2">The sequence shown here is derived from an EMBL/GenBank/DDBJ whole genome shotgun (WGS) entry which is preliminary data.</text>
</comment>
<organism evidence="2 3">
    <name type="scientific">Austropuccinia psidii MF-1</name>
    <dbReference type="NCBI Taxonomy" id="1389203"/>
    <lineage>
        <taxon>Eukaryota</taxon>
        <taxon>Fungi</taxon>
        <taxon>Dikarya</taxon>
        <taxon>Basidiomycota</taxon>
        <taxon>Pucciniomycotina</taxon>
        <taxon>Pucciniomycetes</taxon>
        <taxon>Pucciniales</taxon>
        <taxon>Sphaerophragmiaceae</taxon>
        <taxon>Austropuccinia</taxon>
    </lineage>
</organism>
<name>A0A9Q3KH08_9BASI</name>
<dbReference type="EMBL" id="AVOT02105445">
    <property type="protein sequence ID" value="MBW0579602.1"/>
    <property type="molecule type" value="Genomic_DNA"/>
</dbReference>
<evidence type="ECO:0000256" key="1">
    <source>
        <dbReference type="SAM" id="MobiDB-lite"/>
    </source>
</evidence>